<evidence type="ECO:0000313" key="1">
    <source>
        <dbReference type="EMBL" id="KAJ7315532.1"/>
    </source>
</evidence>
<accession>A0AAD7EFF3</accession>
<dbReference type="EMBL" id="JARIHO010000061">
    <property type="protein sequence ID" value="KAJ7315532.1"/>
    <property type="molecule type" value="Genomic_DNA"/>
</dbReference>
<dbReference type="AlphaFoldDB" id="A0AAD7EFF3"/>
<gene>
    <name evidence="1" type="ORF">DFH08DRAFT_1039711</name>
</gene>
<name>A0AAD7EFF3_9AGAR</name>
<organism evidence="1 2">
    <name type="scientific">Mycena albidolilacea</name>
    <dbReference type="NCBI Taxonomy" id="1033008"/>
    <lineage>
        <taxon>Eukaryota</taxon>
        <taxon>Fungi</taxon>
        <taxon>Dikarya</taxon>
        <taxon>Basidiomycota</taxon>
        <taxon>Agaricomycotina</taxon>
        <taxon>Agaricomycetes</taxon>
        <taxon>Agaricomycetidae</taxon>
        <taxon>Agaricales</taxon>
        <taxon>Marasmiineae</taxon>
        <taxon>Mycenaceae</taxon>
        <taxon>Mycena</taxon>
    </lineage>
</organism>
<dbReference type="Proteomes" id="UP001218218">
    <property type="component" value="Unassembled WGS sequence"/>
</dbReference>
<reference evidence="1" key="1">
    <citation type="submission" date="2023-03" db="EMBL/GenBank/DDBJ databases">
        <title>Massive genome expansion in bonnet fungi (Mycena s.s.) driven by repeated elements and novel gene families across ecological guilds.</title>
        <authorList>
            <consortium name="Lawrence Berkeley National Laboratory"/>
            <person name="Harder C.B."/>
            <person name="Miyauchi S."/>
            <person name="Viragh M."/>
            <person name="Kuo A."/>
            <person name="Thoen E."/>
            <person name="Andreopoulos B."/>
            <person name="Lu D."/>
            <person name="Skrede I."/>
            <person name="Drula E."/>
            <person name="Henrissat B."/>
            <person name="Morin E."/>
            <person name="Kohler A."/>
            <person name="Barry K."/>
            <person name="LaButti K."/>
            <person name="Morin E."/>
            <person name="Salamov A."/>
            <person name="Lipzen A."/>
            <person name="Mereny Z."/>
            <person name="Hegedus B."/>
            <person name="Baldrian P."/>
            <person name="Stursova M."/>
            <person name="Weitz H."/>
            <person name="Taylor A."/>
            <person name="Grigoriev I.V."/>
            <person name="Nagy L.G."/>
            <person name="Martin F."/>
            <person name="Kauserud H."/>
        </authorList>
    </citation>
    <scope>NUCLEOTIDE SEQUENCE</scope>
    <source>
        <strain evidence="1">CBHHK002</strain>
    </source>
</reference>
<protein>
    <submittedName>
        <fullName evidence="1">Uncharacterized protein</fullName>
    </submittedName>
</protein>
<comment type="caution">
    <text evidence="1">The sequence shown here is derived from an EMBL/GenBank/DDBJ whole genome shotgun (WGS) entry which is preliminary data.</text>
</comment>
<sequence length="172" mass="18049">MCDTAAARTSTASIPLALNHHLLAKLDSTPAKTLSVTSFDGGDGAGWLVGWIGLVEAHPLPPRVVLQAPTCRKSLPQLACSVFALSAGWKVVHVTKTPVSLQRRARAGSGSTFFDVPRAGRAAGAGNTEVGEMEIVERARSHCGMPTFGSRVDLPFGAEPASEEKEAFTAVR</sequence>
<keyword evidence="2" id="KW-1185">Reference proteome</keyword>
<evidence type="ECO:0000313" key="2">
    <source>
        <dbReference type="Proteomes" id="UP001218218"/>
    </source>
</evidence>
<proteinExistence type="predicted"/>